<comment type="caution">
    <text evidence="1">The sequence shown here is derived from an EMBL/GenBank/DDBJ whole genome shotgun (WGS) entry which is preliminary data.</text>
</comment>
<protein>
    <submittedName>
        <fullName evidence="1">Uncharacterized protein</fullName>
    </submittedName>
</protein>
<keyword evidence="2" id="KW-1185">Reference proteome</keyword>
<organism evidence="1 2">
    <name type="scientific">Arctium lappa</name>
    <name type="common">Greater burdock</name>
    <name type="synonym">Lappa major</name>
    <dbReference type="NCBI Taxonomy" id="4217"/>
    <lineage>
        <taxon>Eukaryota</taxon>
        <taxon>Viridiplantae</taxon>
        <taxon>Streptophyta</taxon>
        <taxon>Embryophyta</taxon>
        <taxon>Tracheophyta</taxon>
        <taxon>Spermatophyta</taxon>
        <taxon>Magnoliopsida</taxon>
        <taxon>eudicotyledons</taxon>
        <taxon>Gunneridae</taxon>
        <taxon>Pentapetalae</taxon>
        <taxon>asterids</taxon>
        <taxon>campanulids</taxon>
        <taxon>Asterales</taxon>
        <taxon>Asteraceae</taxon>
        <taxon>Carduoideae</taxon>
        <taxon>Cardueae</taxon>
        <taxon>Arctiinae</taxon>
        <taxon>Arctium</taxon>
    </lineage>
</organism>
<dbReference type="Proteomes" id="UP001055879">
    <property type="component" value="Linkage Group LG14"/>
</dbReference>
<gene>
    <name evidence="1" type="ORF">L6452_38247</name>
</gene>
<sequence length="363" mass="38337">MHYSTLQLFLTFSNFLFFSLSAAQPCQPKNSITAAKRRRSSRRQTARCGSALCSLAGADGCGNCFGSAIPGCNADTCSVFSDNPVIRTATRGELATDLVQIRSTDGSKPGRPVNVSRFLFSCASTYSLEGLADGVSGMAGLGRTQTGVPTQLAAAFSFDRKRTRLFVNPVSTTSTYSPGEPSAEYFIGVSSIRVDNKSLSLNASLLSIDSEGNGGTKISTVDPYTVLETSIYNVLTAAYISEAAARNITRVPSVAPFDVCFGTSNVLSTCVGPAVPSIELVLENENVVWMITGSNSMVQVNDDVLCLGIVNGGSNPRTSVVIGGYQLENNLLQFDLATSNLGFSSTLLGRQTTCANFNFTSNA</sequence>
<reference evidence="1 2" key="2">
    <citation type="journal article" date="2022" name="Mol. Ecol. Resour.">
        <title>The genomes of chicory, endive, great burdock and yacon provide insights into Asteraceae paleo-polyploidization history and plant inulin production.</title>
        <authorList>
            <person name="Fan W."/>
            <person name="Wang S."/>
            <person name="Wang H."/>
            <person name="Wang A."/>
            <person name="Jiang F."/>
            <person name="Liu H."/>
            <person name="Zhao H."/>
            <person name="Xu D."/>
            <person name="Zhang Y."/>
        </authorList>
    </citation>
    <scope>NUCLEOTIDE SEQUENCE [LARGE SCALE GENOMIC DNA]</scope>
    <source>
        <strain evidence="2">cv. Niubang</strain>
    </source>
</reference>
<evidence type="ECO:0000313" key="2">
    <source>
        <dbReference type="Proteomes" id="UP001055879"/>
    </source>
</evidence>
<proteinExistence type="predicted"/>
<evidence type="ECO:0000313" key="1">
    <source>
        <dbReference type="EMBL" id="KAI3678943.1"/>
    </source>
</evidence>
<accession>A0ACB8Y6Q0</accession>
<dbReference type="EMBL" id="CM042060">
    <property type="protein sequence ID" value="KAI3678943.1"/>
    <property type="molecule type" value="Genomic_DNA"/>
</dbReference>
<reference evidence="2" key="1">
    <citation type="journal article" date="2022" name="Mol. Ecol. Resour.">
        <title>The genomes of chicory, endive, great burdock and yacon provide insights into Asteraceae palaeo-polyploidization history and plant inulin production.</title>
        <authorList>
            <person name="Fan W."/>
            <person name="Wang S."/>
            <person name="Wang H."/>
            <person name="Wang A."/>
            <person name="Jiang F."/>
            <person name="Liu H."/>
            <person name="Zhao H."/>
            <person name="Xu D."/>
            <person name="Zhang Y."/>
        </authorList>
    </citation>
    <scope>NUCLEOTIDE SEQUENCE [LARGE SCALE GENOMIC DNA]</scope>
    <source>
        <strain evidence="2">cv. Niubang</strain>
    </source>
</reference>
<name>A0ACB8Y6Q0_ARCLA</name>